<organism evidence="2 3">
    <name type="scientific">Pelagomonas calceolata</name>
    <dbReference type="NCBI Taxonomy" id="35677"/>
    <lineage>
        <taxon>Eukaryota</taxon>
        <taxon>Sar</taxon>
        <taxon>Stramenopiles</taxon>
        <taxon>Ochrophyta</taxon>
        <taxon>Pelagophyceae</taxon>
        <taxon>Pelagomonadales</taxon>
        <taxon>Pelagomonadaceae</taxon>
        <taxon>Pelagomonas</taxon>
    </lineage>
</organism>
<dbReference type="Proteomes" id="UP000789595">
    <property type="component" value="Unassembled WGS sequence"/>
</dbReference>
<comment type="caution">
    <text evidence="2">The sequence shown here is derived from an EMBL/GenBank/DDBJ whole genome shotgun (WGS) entry which is preliminary data.</text>
</comment>
<keyword evidence="1" id="KW-0812">Transmembrane</keyword>
<feature type="transmembrane region" description="Helical" evidence="1">
    <location>
        <begin position="65"/>
        <end position="86"/>
    </location>
</feature>
<sequence>MATTAPDPTTIDVAPDSQSEIHQKLKRAKAAGAAVRARISVTMGLAGGALVVVLVTAIADAADTLNYASAFYCIGIPGPPLLLLAVLPTDRLVIYGVAVICCGVSLVCGYFIADEAQRHARRKRRPDKADWTAVQYVWVVGFLCVAAVMSSAAGLPPRAALRRMWMSLGAVYLASALIWGYVCVTCVNGMERGSPEHQFFWIATAELFVLGVASSTPSFRQRIHAALLARDGQISSAASVAALLGRNDIDHVKAEAQRKFYGVELSQVRLEDLQQSTPDPALFARAKHARFDEIDWFISHSWHDSPDAKYSALQAARSKFVAANKREPVAWLDKFCIDQTSIADSLMCLPVFLAGCKQLYLFCGPTFLERLWCLLEIFVYLEMGGRVDDVTLVLAPPEGTDDVDAYFEERFARFDVSHATCFDPVERDRLLATIEAGFGGLDQFNASLKGVVADLLKRAADTPRGLERSFSVRASTRNL</sequence>
<feature type="transmembrane region" description="Helical" evidence="1">
    <location>
        <begin position="165"/>
        <end position="187"/>
    </location>
</feature>
<evidence type="ECO:0008006" key="4">
    <source>
        <dbReference type="Google" id="ProtNLM"/>
    </source>
</evidence>
<dbReference type="AlphaFoldDB" id="A0A8J2SBQ3"/>
<evidence type="ECO:0000256" key="1">
    <source>
        <dbReference type="SAM" id="Phobius"/>
    </source>
</evidence>
<feature type="transmembrane region" description="Helical" evidence="1">
    <location>
        <begin position="133"/>
        <end position="153"/>
    </location>
</feature>
<feature type="transmembrane region" description="Helical" evidence="1">
    <location>
        <begin position="199"/>
        <end position="219"/>
    </location>
</feature>
<feature type="transmembrane region" description="Helical" evidence="1">
    <location>
        <begin position="92"/>
        <end position="113"/>
    </location>
</feature>
<reference evidence="2" key="1">
    <citation type="submission" date="2021-11" db="EMBL/GenBank/DDBJ databases">
        <authorList>
            <consortium name="Genoscope - CEA"/>
            <person name="William W."/>
        </authorList>
    </citation>
    <scope>NUCLEOTIDE SEQUENCE</scope>
</reference>
<accession>A0A8J2SBQ3</accession>
<evidence type="ECO:0000313" key="2">
    <source>
        <dbReference type="EMBL" id="CAH0369758.1"/>
    </source>
</evidence>
<gene>
    <name evidence="2" type="ORF">PECAL_2P28940</name>
</gene>
<keyword evidence="1" id="KW-1133">Transmembrane helix</keyword>
<name>A0A8J2SBQ3_9STRA</name>
<proteinExistence type="predicted"/>
<dbReference type="EMBL" id="CAKKNE010000002">
    <property type="protein sequence ID" value="CAH0369758.1"/>
    <property type="molecule type" value="Genomic_DNA"/>
</dbReference>
<keyword evidence="1" id="KW-0472">Membrane</keyword>
<feature type="transmembrane region" description="Helical" evidence="1">
    <location>
        <begin position="39"/>
        <end position="58"/>
    </location>
</feature>
<keyword evidence="3" id="KW-1185">Reference proteome</keyword>
<evidence type="ECO:0000313" key="3">
    <source>
        <dbReference type="Proteomes" id="UP000789595"/>
    </source>
</evidence>
<dbReference type="OrthoDB" id="199652at2759"/>
<protein>
    <recommendedName>
        <fullName evidence="4">Heterokaryon incompatibility domain-containing protein</fullName>
    </recommendedName>
</protein>